<comment type="caution">
    <text evidence="3">The sequence shown here is derived from an EMBL/GenBank/DDBJ whole genome shotgun (WGS) entry which is preliminary data.</text>
</comment>
<dbReference type="Gene3D" id="3.40.50.2300">
    <property type="match status" value="1"/>
</dbReference>
<proteinExistence type="predicted"/>
<dbReference type="EMBL" id="JAUKPO010000002">
    <property type="protein sequence ID" value="MDO1445514.1"/>
    <property type="molecule type" value="Genomic_DNA"/>
</dbReference>
<evidence type="ECO:0000256" key="1">
    <source>
        <dbReference type="ARBA" id="ARBA00022849"/>
    </source>
</evidence>
<dbReference type="SMART" id="SM00226">
    <property type="entry name" value="LMWPc"/>
    <property type="match status" value="1"/>
</dbReference>
<dbReference type="InterPro" id="IPR036196">
    <property type="entry name" value="Ptyr_pPase_sf"/>
</dbReference>
<dbReference type="Proteomes" id="UP001168528">
    <property type="component" value="Unassembled WGS sequence"/>
</dbReference>
<evidence type="ECO:0000313" key="3">
    <source>
        <dbReference type="EMBL" id="MDO1445514.1"/>
    </source>
</evidence>
<dbReference type="PANTHER" id="PTHR43428">
    <property type="entry name" value="ARSENATE REDUCTASE"/>
    <property type="match status" value="1"/>
</dbReference>
<accession>A0ABT8R0A9</accession>
<dbReference type="PANTHER" id="PTHR43428:SF1">
    <property type="entry name" value="ARSENATE REDUCTASE"/>
    <property type="match status" value="1"/>
</dbReference>
<reference evidence="3" key="1">
    <citation type="submission" date="2023-07" db="EMBL/GenBank/DDBJ databases">
        <title>The genome sequence of Rhodocytophaga aerolata KACC 12507.</title>
        <authorList>
            <person name="Zhang X."/>
        </authorList>
    </citation>
    <scope>NUCLEOTIDE SEQUENCE</scope>
    <source>
        <strain evidence="3">KACC 12507</strain>
    </source>
</reference>
<keyword evidence="1" id="KW-0059">Arsenical resistance</keyword>
<gene>
    <name evidence="3" type="ORF">Q0590_04585</name>
</gene>
<sequence>MKTPIVPASLYNPIQSYISSVTKEFDQIPEERKELLTELSEYIQAKTQENKRVKLTFICTHNSRRSHISQIWAQTAAYYYGLQGVETYSGGTEATAFNPRAVKAMAKVGFQINKSGEEKNPIYQVKFTDAKMPVKAFSKVYDGEGNPKKDFAAIMTCSQADEACPFIPGADTRIAIPYDDPKEFDGTSQEEAKYDERTRQIAREVFYAFSLIKR</sequence>
<dbReference type="RefSeq" id="WP_302036319.1">
    <property type="nucleotide sequence ID" value="NZ_JAUKPO010000002.1"/>
</dbReference>
<protein>
    <submittedName>
        <fullName evidence="3">Protein-tyrosine-phosphatase</fullName>
    </submittedName>
</protein>
<evidence type="ECO:0000313" key="4">
    <source>
        <dbReference type="Proteomes" id="UP001168528"/>
    </source>
</evidence>
<evidence type="ECO:0000259" key="2">
    <source>
        <dbReference type="SMART" id="SM00226"/>
    </source>
</evidence>
<organism evidence="3 4">
    <name type="scientific">Rhodocytophaga aerolata</name>
    <dbReference type="NCBI Taxonomy" id="455078"/>
    <lineage>
        <taxon>Bacteria</taxon>
        <taxon>Pseudomonadati</taxon>
        <taxon>Bacteroidota</taxon>
        <taxon>Cytophagia</taxon>
        <taxon>Cytophagales</taxon>
        <taxon>Rhodocytophagaceae</taxon>
        <taxon>Rhodocytophaga</taxon>
    </lineage>
</organism>
<keyword evidence="4" id="KW-1185">Reference proteome</keyword>
<dbReference type="SUPFAM" id="SSF52788">
    <property type="entry name" value="Phosphotyrosine protein phosphatases I"/>
    <property type="match status" value="1"/>
</dbReference>
<dbReference type="InterPro" id="IPR023485">
    <property type="entry name" value="Ptyr_pPase"/>
</dbReference>
<feature type="domain" description="Phosphotyrosine protein phosphatase I" evidence="2">
    <location>
        <begin position="53"/>
        <end position="214"/>
    </location>
</feature>
<name>A0ABT8R0A9_9BACT</name>